<evidence type="ECO:0000313" key="2">
    <source>
        <dbReference type="EMBL" id="MCQ3829614.1"/>
    </source>
</evidence>
<proteinExistence type="predicted"/>
<evidence type="ECO:0000313" key="3">
    <source>
        <dbReference type="Proteomes" id="UP001205566"/>
    </source>
</evidence>
<name>A0ABT1P0G7_9GAMM</name>
<dbReference type="Pfam" id="PF03922">
    <property type="entry name" value="OmpW"/>
    <property type="match status" value="1"/>
</dbReference>
<dbReference type="Gene3D" id="2.40.160.20">
    <property type="match status" value="1"/>
</dbReference>
<dbReference type="InterPro" id="IPR005618">
    <property type="entry name" value="OMPW"/>
</dbReference>
<reference evidence="2" key="1">
    <citation type="thesis" date="2020" institute="Technische Universitat Dresden" country="Dresden, Germany">
        <title>The Agarolytic System of Microbulbifer elongatus PORT2, Isolated from Batu Karas, Pangandaran West Java Indonesia.</title>
        <authorList>
            <person name="Anggraeni S.R."/>
        </authorList>
    </citation>
    <scope>NUCLEOTIDE SEQUENCE</scope>
    <source>
        <strain evidence="2">PORT2</strain>
    </source>
</reference>
<dbReference type="SUPFAM" id="SSF56925">
    <property type="entry name" value="OMPA-like"/>
    <property type="match status" value="1"/>
</dbReference>
<dbReference type="InterPro" id="IPR011250">
    <property type="entry name" value="OMP/PagP_B-barrel"/>
</dbReference>
<gene>
    <name evidence="2" type="ORF">HXX02_09145</name>
</gene>
<keyword evidence="1" id="KW-0732">Signal</keyword>
<dbReference type="RefSeq" id="WP_255874417.1">
    <property type="nucleotide sequence ID" value="NZ_JACASI010000025.1"/>
</dbReference>
<feature type="chain" id="PRO_5046585087" evidence="1">
    <location>
        <begin position="24"/>
        <end position="270"/>
    </location>
</feature>
<keyword evidence="3" id="KW-1185">Reference proteome</keyword>
<sequence length="270" mass="30150">MRTKSLLLPLAIAAASATSPAFADFNAGDFIVRVGAAYMDPENSAFSQRSFVDVIDPLDPEETIRVELGDALDLDSDTTWFINGTYFVADHWAVQLNYMGAAKLDADYTTYVIGENIDFRSYDSLGNFETNITSAFVNWYPVCVESWVQPYVGIGVNYTDIDQDFLRPVFVEDVRNDNGQIVDRVDRGLVNFGSSWGWTAQVGIDIEFGRDANWLFNASAMYVDASPEVEIGVDDVILSNGIAIESIRYRDDLDMDSWVFNLGVGYKFSF</sequence>
<feature type="signal peptide" evidence="1">
    <location>
        <begin position="1"/>
        <end position="23"/>
    </location>
</feature>
<organism evidence="2 3">
    <name type="scientific">Microbulbifer elongatus</name>
    <dbReference type="NCBI Taxonomy" id="86173"/>
    <lineage>
        <taxon>Bacteria</taxon>
        <taxon>Pseudomonadati</taxon>
        <taxon>Pseudomonadota</taxon>
        <taxon>Gammaproteobacteria</taxon>
        <taxon>Cellvibrionales</taxon>
        <taxon>Microbulbiferaceae</taxon>
        <taxon>Microbulbifer</taxon>
    </lineage>
</organism>
<comment type="caution">
    <text evidence="2">The sequence shown here is derived from an EMBL/GenBank/DDBJ whole genome shotgun (WGS) entry which is preliminary data.</text>
</comment>
<accession>A0ABT1P0G7</accession>
<dbReference type="Proteomes" id="UP001205566">
    <property type="component" value="Unassembled WGS sequence"/>
</dbReference>
<dbReference type="PANTHER" id="PTHR36920">
    <property type="match status" value="1"/>
</dbReference>
<protein>
    <submittedName>
        <fullName evidence="2">Outer membrane beta-barrel protein</fullName>
    </submittedName>
</protein>
<dbReference type="PANTHER" id="PTHR36920:SF1">
    <property type="entry name" value="OUTER MEMBRANE PROTEIN W"/>
    <property type="match status" value="1"/>
</dbReference>
<dbReference type="EMBL" id="JACASI010000025">
    <property type="protein sequence ID" value="MCQ3829614.1"/>
    <property type="molecule type" value="Genomic_DNA"/>
</dbReference>
<evidence type="ECO:0000256" key="1">
    <source>
        <dbReference type="SAM" id="SignalP"/>
    </source>
</evidence>